<dbReference type="EMBL" id="CANHGI010000003">
    <property type="protein sequence ID" value="CAI5446722.1"/>
    <property type="molecule type" value="Genomic_DNA"/>
</dbReference>
<comment type="caution">
    <text evidence="2">The sequence shown here is derived from an EMBL/GenBank/DDBJ whole genome shotgun (WGS) entry which is preliminary data.</text>
</comment>
<accession>A0A9P1N0R7</accession>
<keyword evidence="1" id="KW-0472">Membrane</keyword>
<gene>
    <name evidence="2" type="ORF">CAMP_LOCUS9359</name>
</gene>
<keyword evidence="1" id="KW-0812">Transmembrane</keyword>
<keyword evidence="1" id="KW-1133">Transmembrane helix</keyword>
<feature type="transmembrane region" description="Helical" evidence="1">
    <location>
        <begin position="27"/>
        <end position="45"/>
    </location>
</feature>
<dbReference type="Proteomes" id="UP001152747">
    <property type="component" value="Unassembled WGS sequence"/>
</dbReference>
<sequence>MDTSPQVASQNVVRTTTRHFVDDTDSFLLLLIIIWMIIFLSSPFFPRQNQHLHAHCATIMAIIIAVCTNAQYANEISENMLEYLEVILPIMTLYLSMEMDAASRRSNLPATSQQNEETNH</sequence>
<keyword evidence="3" id="KW-1185">Reference proteome</keyword>
<evidence type="ECO:0000313" key="2">
    <source>
        <dbReference type="EMBL" id="CAI5446722.1"/>
    </source>
</evidence>
<organism evidence="2 3">
    <name type="scientific">Caenorhabditis angaria</name>
    <dbReference type="NCBI Taxonomy" id="860376"/>
    <lineage>
        <taxon>Eukaryota</taxon>
        <taxon>Metazoa</taxon>
        <taxon>Ecdysozoa</taxon>
        <taxon>Nematoda</taxon>
        <taxon>Chromadorea</taxon>
        <taxon>Rhabditida</taxon>
        <taxon>Rhabditina</taxon>
        <taxon>Rhabditomorpha</taxon>
        <taxon>Rhabditoidea</taxon>
        <taxon>Rhabditidae</taxon>
        <taxon>Peloderinae</taxon>
        <taxon>Caenorhabditis</taxon>
    </lineage>
</organism>
<feature type="transmembrane region" description="Helical" evidence="1">
    <location>
        <begin position="52"/>
        <end position="74"/>
    </location>
</feature>
<protein>
    <submittedName>
        <fullName evidence="2">Uncharacterized protein</fullName>
    </submittedName>
</protein>
<name>A0A9P1N0R7_9PELO</name>
<evidence type="ECO:0000313" key="3">
    <source>
        <dbReference type="Proteomes" id="UP001152747"/>
    </source>
</evidence>
<dbReference type="AlphaFoldDB" id="A0A9P1N0R7"/>
<evidence type="ECO:0000256" key="1">
    <source>
        <dbReference type="SAM" id="Phobius"/>
    </source>
</evidence>
<reference evidence="2" key="1">
    <citation type="submission" date="2022-11" db="EMBL/GenBank/DDBJ databases">
        <authorList>
            <person name="Kikuchi T."/>
        </authorList>
    </citation>
    <scope>NUCLEOTIDE SEQUENCE</scope>
    <source>
        <strain evidence="2">PS1010</strain>
    </source>
</reference>
<proteinExistence type="predicted"/>